<dbReference type="InterPro" id="IPR004358">
    <property type="entry name" value="Sig_transdc_His_kin-like_C"/>
</dbReference>
<dbReference type="SMART" id="SM00387">
    <property type="entry name" value="HATPase_c"/>
    <property type="match status" value="1"/>
</dbReference>
<dbReference type="SMART" id="SM00388">
    <property type="entry name" value="HisKA"/>
    <property type="match status" value="1"/>
</dbReference>
<evidence type="ECO:0000256" key="5">
    <source>
        <dbReference type="ARBA" id="ARBA00022679"/>
    </source>
</evidence>
<evidence type="ECO:0000256" key="6">
    <source>
        <dbReference type="ARBA" id="ARBA00022777"/>
    </source>
</evidence>
<dbReference type="Proteomes" id="UP000284731">
    <property type="component" value="Unassembled WGS sequence"/>
</dbReference>
<dbReference type="InterPro" id="IPR005467">
    <property type="entry name" value="His_kinase_dom"/>
</dbReference>
<dbReference type="InterPro" id="IPR050351">
    <property type="entry name" value="BphY/WalK/GraS-like"/>
</dbReference>
<dbReference type="CDD" id="cd00082">
    <property type="entry name" value="HisKA"/>
    <property type="match status" value="1"/>
</dbReference>
<keyword evidence="7" id="KW-0902">Two-component regulatory system</keyword>
<keyword evidence="8" id="KW-1133">Transmembrane helix</keyword>
<evidence type="ECO:0000256" key="4">
    <source>
        <dbReference type="ARBA" id="ARBA00022553"/>
    </source>
</evidence>
<dbReference type="Pfam" id="PF00512">
    <property type="entry name" value="HisKA"/>
    <property type="match status" value="1"/>
</dbReference>
<keyword evidence="4" id="KW-0597">Phosphoprotein</keyword>
<dbReference type="RefSeq" id="WP_118764785.1">
    <property type="nucleotide sequence ID" value="NZ_CABJCF010000002.1"/>
</dbReference>
<dbReference type="PROSITE" id="PS50109">
    <property type="entry name" value="HIS_KIN"/>
    <property type="match status" value="1"/>
</dbReference>
<protein>
    <recommendedName>
        <fullName evidence="3">histidine kinase</fullName>
        <ecNumber evidence="3">2.7.13.3</ecNumber>
    </recommendedName>
</protein>
<organism evidence="10 11">
    <name type="scientific">Solobacterium moorei</name>
    <dbReference type="NCBI Taxonomy" id="102148"/>
    <lineage>
        <taxon>Bacteria</taxon>
        <taxon>Bacillati</taxon>
        <taxon>Bacillota</taxon>
        <taxon>Erysipelotrichia</taxon>
        <taxon>Erysipelotrichales</taxon>
        <taxon>Erysipelotrichaceae</taxon>
        <taxon>Solobacterium</taxon>
    </lineage>
</organism>
<comment type="catalytic activity">
    <reaction evidence="1">
        <text>ATP + protein L-histidine = ADP + protein N-phospho-L-histidine.</text>
        <dbReference type="EC" id="2.7.13.3"/>
    </reaction>
</comment>
<feature type="transmembrane region" description="Helical" evidence="8">
    <location>
        <begin position="34"/>
        <end position="52"/>
    </location>
</feature>
<keyword evidence="8" id="KW-0812">Transmembrane</keyword>
<dbReference type="InterPro" id="IPR036890">
    <property type="entry name" value="HATPase_C_sf"/>
</dbReference>
<evidence type="ECO:0000313" key="10">
    <source>
        <dbReference type="EMBL" id="RGT56270.1"/>
    </source>
</evidence>
<comment type="caution">
    <text evidence="10">The sequence shown here is derived from an EMBL/GenBank/DDBJ whole genome shotgun (WGS) entry which is preliminary data.</text>
</comment>
<dbReference type="GO" id="GO:0005886">
    <property type="term" value="C:plasma membrane"/>
    <property type="evidence" value="ECO:0007669"/>
    <property type="project" value="TreeGrafter"/>
</dbReference>
<keyword evidence="8" id="KW-0472">Membrane</keyword>
<feature type="transmembrane region" description="Helical" evidence="8">
    <location>
        <begin position="9"/>
        <end position="28"/>
    </location>
</feature>
<dbReference type="PANTHER" id="PTHR45453">
    <property type="entry name" value="PHOSPHATE REGULON SENSOR PROTEIN PHOR"/>
    <property type="match status" value="1"/>
</dbReference>
<dbReference type="GO" id="GO:0004721">
    <property type="term" value="F:phosphoprotein phosphatase activity"/>
    <property type="evidence" value="ECO:0007669"/>
    <property type="project" value="TreeGrafter"/>
</dbReference>
<evidence type="ECO:0000256" key="7">
    <source>
        <dbReference type="ARBA" id="ARBA00023012"/>
    </source>
</evidence>
<accession>A0A412PFP5</accession>
<dbReference type="CDD" id="cd00075">
    <property type="entry name" value="HATPase"/>
    <property type="match status" value="1"/>
</dbReference>
<sequence length="333" mass="38115">MKYLRNQDILREIFISFVIGVVCMISTYPLIGEYAILFLILALILIGIHYYCSIKRYQQIAQLSLSLDKVLHGNAIQIDDHYEGELSILSDEISKMIIKLNEQTELLQKDKVRLTNAIADIFHQMRTPLTSINLSLTVLNDEHLSADKALYYRRDIKKQLEKIQWLIETLLKMSKIDAKTAIFHRQEILVKDILTKAMEPFAIPMELKEQKSILSCTNEKMFVDNQWMMEAFSNLIKNAVEHTPDGGTIQLIASENPLYTEVIIQDNGEGIPEEDIPYMFERFYKGKNAKPESVGIGLAFARMIITAQNGTISVKNNPDGGACFSVRFYKQII</sequence>
<dbReference type="InterPro" id="IPR003594">
    <property type="entry name" value="HATPase_dom"/>
</dbReference>
<dbReference type="EC" id="2.7.13.3" evidence="3"/>
<evidence type="ECO:0000256" key="3">
    <source>
        <dbReference type="ARBA" id="ARBA00012438"/>
    </source>
</evidence>
<evidence type="ECO:0000313" key="11">
    <source>
        <dbReference type="Proteomes" id="UP000284731"/>
    </source>
</evidence>
<dbReference type="PANTHER" id="PTHR45453:SF1">
    <property type="entry name" value="PHOSPHATE REGULON SENSOR PROTEIN PHOR"/>
    <property type="match status" value="1"/>
</dbReference>
<keyword evidence="5" id="KW-0808">Transferase</keyword>
<dbReference type="InterPro" id="IPR036097">
    <property type="entry name" value="HisK_dim/P_sf"/>
</dbReference>
<feature type="domain" description="Histidine kinase" evidence="9">
    <location>
        <begin position="120"/>
        <end position="332"/>
    </location>
</feature>
<dbReference type="InterPro" id="IPR003661">
    <property type="entry name" value="HisK_dim/P_dom"/>
</dbReference>
<dbReference type="Gene3D" id="3.30.565.10">
    <property type="entry name" value="Histidine kinase-like ATPase, C-terminal domain"/>
    <property type="match status" value="1"/>
</dbReference>
<evidence type="ECO:0000259" key="9">
    <source>
        <dbReference type="PROSITE" id="PS50109"/>
    </source>
</evidence>
<dbReference type="PRINTS" id="PR00344">
    <property type="entry name" value="BCTRLSENSOR"/>
</dbReference>
<dbReference type="Gene3D" id="1.10.287.130">
    <property type="match status" value="1"/>
</dbReference>
<dbReference type="AlphaFoldDB" id="A0A412PFP5"/>
<evidence type="ECO:0000256" key="1">
    <source>
        <dbReference type="ARBA" id="ARBA00000085"/>
    </source>
</evidence>
<dbReference type="SUPFAM" id="SSF47384">
    <property type="entry name" value="Homodimeric domain of signal transducing histidine kinase"/>
    <property type="match status" value="1"/>
</dbReference>
<dbReference type="SUPFAM" id="SSF55874">
    <property type="entry name" value="ATPase domain of HSP90 chaperone/DNA topoisomerase II/histidine kinase"/>
    <property type="match status" value="1"/>
</dbReference>
<evidence type="ECO:0000256" key="8">
    <source>
        <dbReference type="SAM" id="Phobius"/>
    </source>
</evidence>
<evidence type="ECO:0000256" key="2">
    <source>
        <dbReference type="ARBA" id="ARBA00004370"/>
    </source>
</evidence>
<dbReference type="Pfam" id="PF02518">
    <property type="entry name" value="HATPase_c"/>
    <property type="match status" value="1"/>
</dbReference>
<dbReference type="GO" id="GO:0000155">
    <property type="term" value="F:phosphorelay sensor kinase activity"/>
    <property type="evidence" value="ECO:0007669"/>
    <property type="project" value="InterPro"/>
</dbReference>
<proteinExistence type="predicted"/>
<dbReference type="GO" id="GO:0016036">
    <property type="term" value="P:cellular response to phosphate starvation"/>
    <property type="evidence" value="ECO:0007669"/>
    <property type="project" value="TreeGrafter"/>
</dbReference>
<dbReference type="EMBL" id="QRWX01000002">
    <property type="protein sequence ID" value="RGT56270.1"/>
    <property type="molecule type" value="Genomic_DNA"/>
</dbReference>
<name>A0A412PFP5_9FIRM</name>
<reference evidence="10 11" key="1">
    <citation type="submission" date="2018-08" db="EMBL/GenBank/DDBJ databases">
        <title>A genome reference for cultivated species of the human gut microbiota.</title>
        <authorList>
            <person name="Zou Y."/>
            <person name="Xue W."/>
            <person name="Luo G."/>
        </authorList>
    </citation>
    <scope>NUCLEOTIDE SEQUENCE [LARGE SCALE GENOMIC DNA]</scope>
    <source>
        <strain evidence="10 11">AF18-46</strain>
    </source>
</reference>
<gene>
    <name evidence="10" type="ORF">DWX20_05545</name>
</gene>
<keyword evidence="6 10" id="KW-0418">Kinase</keyword>
<comment type="subcellular location">
    <subcellularLocation>
        <location evidence="2">Membrane</location>
    </subcellularLocation>
</comment>